<evidence type="ECO:0000259" key="6">
    <source>
        <dbReference type="PROSITE" id="PS50931"/>
    </source>
</evidence>
<comment type="similarity">
    <text evidence="1">Belongs to the LysR transcriptional regulatory family.</text>
</comment>
<dbReference type="InterPro" id="IPR036390">
    <property type="entry name" value="WH_DNA-bd_sf"/>
</dbReference>
<dbReference type="InterPro" id="IPR000847">
    <property type="entry name" value="LysR_HTH_N"/>
</dbReference>
<dbReference type="AlphaFoldDB" id="A0A6A7MYC6"/>
<keyword evidence="3" id="KW-0238">DNA-binding</keyword>
<keyword evidence="8" id="KW-1185">Reference proteome</keyword>
<dbReference type="GO" id="GO:0003677">
    <property type="term" value="F:DNA binding"/>
    <property type="evidence" value="ECO:0007669"/>
    <property type="project" value="UniProtKB-KW"/>
</dbReference>
<evidence type="ECO:0000313" key="8">
    <source>
        <dbReference type="Proteomes" id="UP000440498"/>
    </source>
</evidence>
<organism evidence="7 8">
    <name type="scientific">Rugamonas aquatica</name>
    <dbReference type="NCBI Taxonomy" id="2743357"/>
    <lineage>
        <taxon>Bacteria</taxon>
        <taxon>Pseudomonadati</taxon>
        <taxon>Pseudomonadota</taxon>
        <taxon>Betaproteobacteria</taxon>
        <taxon>Burkholderiales</taxon>
        <taxon>Oxalobacteraceae</taxon>
        <taxon>Telluria group</taxon>
        <taxon>Rugamonas</taxon>
    </lineage>
</organism>
<dbReference type="Proteomes" id="UP000440498">
    <property type="component" value="Unassembled WGS sequence"/>
</dbReference>
<dbReference type="Gene3D" id="1.10.10.10">
    <property type="entry name" value="Winged helix-like DNA-binding domain superfamily/Winged helix DNA-binding domain"/>
    <property type="match status" value="1"/>
</dbReference>
<protein>
    <submittedName>
        <fullName evidence="7">LysR family transcriptional regulator</fullName>
    </submittedName>
</protein>
<dbReference type="EMBL" id="WHUG01000002">
    <property type="protein sequence ID" value="MQA37747.1"/>
    <property type="molecule type" value="Genomic_DNA"/>
</dbReference>
<name>A0A6A7MYC6_9BURK</name>
<dbReference type="Pfam" id="PF00126">
    <property type="entry name" value="HTH_1"/>
    <property type="match status" value="1"/>
</dbReference>
<keyword evidence="2" id="KW-0805">Transcription regulation</keyword>
<evidence type="ECO:0000313" key="7">
    <source>
        <dbReference type="EMBL" id="MQA37747.1"/>
    </source>
</evidence>
<dbReference type="FunFam" id="1.10.10.10:FF:000001">
    <property type="entry name" value="LysR family transcriptional regulator"/>
    <property type="match status" value="1"/>
</dbReference>
<dbReference type="InterPro" id="IPR036388">
    <property type="entry name" value="WH-like_DNA-bd_sf"/>
</dbReference>
<dbReference type="RefSeq" id="WP_152837173.1">
    <property type="nucleotide sequence ID" value="NZ_WHUG01000002.1"/>
</dbReference>
<reference evidence="7 8" key="1">
    <citation type="submission" date="2019-10" db="EMBL/GenBank/DDBJ databases">
        <title>Two novel species isolated from a subtropical stream in China.</title>
        <authorList>
            <person name="Lu H."/>
        </authorList>
    </citation>
    <scope>NUCLEOTIDE SEQUENCE [LARGE SCALE GENOMIC DNA]</scope>
    <source>
        <strain evidence="7 8">FT29W</strain>
    </source>
</reference>
<feature type="domain" description="HTH lysR-type" evidence="6">
    <location>
        <begin position="1"/>
        <end position="58"/>
    </location>
</feature>
<proteinExistence type="inferred from homology"/>
<dbReference type="SUPFAM" id="SSF53850">
    <property type="entry name" value="Periplasmic binding protein-like II"/>
    <property type="match status" value="1"/>
</dbReference>
<dbReference type="PROSITE" id="PS50931">
    <property type="entry name" value="HTH_LYSR"/>
    <property type="match status" value="1"/>
</dbReference>
<comment type="caution">
    <text evidence="7">The sequence shown here is derived from an EMBL/GenBank/DDBJ whole genome shotgun (WGS) entry which is preliminary data.</text>
</comment>
<sequence length="316" mass="34503">MELRHLRYFVAVAEELSFTRAAERLHIGQPPLSHQIQMLEAEVGALLLERSKRWVRLTEAGKLFLDDARRVLSLSEQAVQTARRAERGEAGELRVGFTFSTPLTPLFATIVNRYRQRYPGVTLTLLEMSTVPQFEAIAGRTLDLGLVRPPEVAVSDAVSMTVLRHDPLTLVLPLDHPLAKKKKVAISDLQGQAFVMYPKTAGTGIYYQIFRLCRAAGFLPTIAMEANEASTIIGLVAAGCGISVLPSSFDIIRMGGVCYRPLADPEANTTLLLAQRKDEVSPLVAAFVAIATEAAGEGRPGQANSQVRKSATRPAR</sequence>
<evidence type="ECO:0000256" key="3">
    <source>
        <dbReference type="ARBA" id="ARBA00023125"/>
    </source>
</evidence>
<dbReference type="Pfam" id="PF03466">
    <property type="entry name" value="LysR_substrate"/>
    <property type="match status" value="1"/>
</dbReference>
<evidence type="ECO:0000256" key="5">
    <source>
        <dbReference type="SAM" id="MobiDB-lite"/>
    </source>
</evidence>
<dbReference type="PRINTS" id="PR00039">
    <property type="entry name" value="HTHLYSR"/>
</dbReference>
<dbReference type="GO" id="GO:0003700">
    <property type="term" value="F:DNA-binding transcription factor activity"/>
    <property type="evidence" value="ECO:0007669"/>
    <property type="project" value="InterPro"/>
</dbReference>
<dbReference type="PANTHER" id="PTHR30346:SF17">
    <property type="entry name" value="LYSR FAMILY TRANSCRIPTIONAL REGULATOR"/>
    <property type="match status" value="1"/>
</dbReference>
<evidence type="ECO:0000256" key="1">
    <source>
        <dbReference type="ARBA" id="ARBA00009437"/>
    </source>
</evidence>
<feature type="region of interest" description="Disordered" evidence="5">
    <location>
        <begin position="296"/>
        <end position="316"/>
    </location>
</feature>
<dbReference type="CDD" id="cd08414">
    <property type="entry name" value="PBP2_LTTR_aromatics_like"/>
    <property type="match status" value="1"/>
</dbReference>
<keyword evidence="4" id="KW-0804">Transcription</keyword>
<dbReference type="PANTHER" id="PTHR30346">
    <property type="entry name" value="TRANSCRIPTIONAL DUAL REGULATOR HCAR-RELATED"/>
    <property type="match status" value="1"/>
</dbReference>
<evidence type="ECO:0000256" key="4">
    <source>
        <dbReference type="ARBA" id="ARBA00023163"/>
    </source>
</evidence>
<dbReference type="GO" id="GO:0032993">
    <property type="term" value="C:protein-DNA complex"/>
    <property type="evidence" value="ECO:0007669"/>
    <property type="project" value="TreeGrafter"/>
</dbReference>
<accession>A0A6A7MYC6</accession>
<dbReference type="InterPro" id="IPR005119">
    <property type="entry name" value="LysR_subst-bd"/>
</dbReference>
<dbReference type="Gene3D" id="3.40.190.10">
    <property type="entry name" value="Periplasmic binding protein-like II"/>
    <property type="match status" value="2"/>
</dbReference>
<gene>
    <name evidence="7" type="ORF">GEV02_06265</name>
</gene>
<evidence type="ECO:0000256" key="2">
    <source>
        <dbReference type="ARBA" id="ARBA00023015"/>
    </source>
</evidence>
<dbReference type="SUPFAM" id="SSF46785">
    <property type="entry name" value="Winged helix' DNA-binding domain"/>
    <property type="match status" value="1"/>
</dbReference>